<feature type="domain" description="Phage tail tape measure protein" evidence="4">
    <location>
        <begin position="91"/>
        <end position="289"/>
    </location>
</feature>
<proteinExistence type="predicted"/>
<feature type="transmembrane region" description="Helical" evidence="3">
    <location>
        <begin position="696"/>
        <end position="716"/>
    </location>
</feature>
<sequence>MADSYSVEAILSAVDKNFSGTFENMSSVANSAVDSISSGLASLGKYTAVAGAAVTAMGVQSLKSFGTFEASLNKAAVVAGSTSKNIGELADVANKMGAELPLSAQDAADAMVQMAQDGANLDTIKDEFPAIAKAATAAGADLQATAGTVQVAMNIWGDSIGSSAQAAAVLTQTANVSNASIEEMQQAFADVGSIASQVGINMQDTSTAIGMISNSGVPAAQAAQDLNYALTRIIKPSKQASDMASSLGISYYDAQGKMKPLQTILLDVAKATSGLNDQQKQLALTTMFGTAGFKAMGPLLRSVTSNSDNASQSWTAMSKAINDASSSAQAANAILDQQANDMQNNIGSKIEQVGGNWEALRNTAMQANSGINSSILNMVNNVLTMANDSNSSLGQMAQSFIGLSTVIGPAMTGFAGFAAQANAVHNFLGLGSKDANGFSKALSGLTDTSKVSTAFDGMNSKVRGFVSATESAPKGISNFVSALKGVEQVGPKGFDSLGTSMQKVVGLTANASTRVKEFNGGIGSLASSVASKFPTMSASVSSFSSTFKKGLSLSTIGNPFGELPSMISSSLSSMTSIVSSKLAPLSGLFSTLGNGISSGLSTSFDLGTSIVSNGMTAMAGVMKMGLSVIGPAAIIATLIAGLGLVNNQFGTQIQTMIQTATTQGPQVITNFVAGIVSAIPQLIASGESLITSLLNAITANLPAIITGGVQIITTLVTSLTSGGGSANMLNAAITMITTLVTGLVGALPQLMSAGINLIMALVNAIVLNLPMLINAAMQMIQTLATGLMQNMDQIINGAMQIVQGLVTGISQNLPAILNAALEIIMSIVSGLVQHIDQLIAAALQLITALANALIANLPMIIDAAIQLVTALMNGLIDNIDQIIDAGVQLVIALVTALIENAPKLISSAIQLVVTLAGALIDNLPKILAAGVKLVVGLAKAVWDHRDDLVDAGGQLIMGLVKGIGNLAAKAWNAAVSVAKGIVDKVKGALGIHSPSKVMAQEVGQYIPAGVAVGITDNMKPITKAVDAMTAATAMSIPAVDTSAFSSSVSALNSGVQGATLSSNLDVNYTRKQTIEVPLYIDGREVARATANPMQTELSRMTRMSNRRKGLF</sequence>
<keyword evidence="1" id="KW-1245">Viral tail assembly</keyword>
<dbReference type="OrthoDB" id="3319at10239"/>
<keyword evidence="6" id="KW-1185">Reference proteome</keyword>
<reference evidence="5 6" key="1">
    <citation type="journal article" date="2016" name="Appl. Environ. Microbiol.">
        <title>Genomic Diversity of Phages Infecting Probiotic Strains of Lactobacillus paracasei.</title>
        <authorList>
            <person name="Mercanti D.J."/>
            <person name="Rousseau G.M."/>
            <person name="Capra M.L."/>
            <person name="Quiberoni A."/>
            <person name="Tremblay D.M."/>
            <person name="Labrie S.J."/>
            <person name="Moineau S."/>
        </authorList>
    </citation>
    <scope>NUCLEOTIDE SEQUENCE [LARGE SCALE GENOMIC DNA]</scope>
</reference>
<dbReference type="EMBL" id="KR905069">
    <property type="protein sequence ID" value="ALJ97849.1"/>
    <property type="molecule type" value="Genomic_DNA"/>
</dbReference>
<gene>
    <name evidence="5" type="ORF">iLp84_17</name>
</gene>
<evidence type="ECO:0000256" key="3">
    <source>
        <dbReference type="SAM" id="Phobius"/>
    </source>
</evidence>
<keyword evidence="2" id="KW-1188">Viral release from host cell</keyword>
<feature type="transmembrane region" description="Helical" evidence="3">
    <location>
        <begin position="624"/>
        <end position="646"/>
    </location>
</feature>
<keyword evidence="3" id="KW-1133">Transmembrane helix</keyword>
<keyword evidence="3" id="KW-0812">Transmembrane</keyword>
<feature type="transmembrane region" description="Helical" evidence="3">
    <location>
        <begin position="667"/>
        <end position="684"/>
    </location>
</feature>
<accession>A0A0P0IQK3</accession>
<dbReference type="RefSeq" id="YP_009197536.1">
    <property type="nucleotide sequence ID" value="NC_028783.1"/>
</dbReference>
<organism evidence="5 6">
    <name type="scientific">Lactobacillus phage iLp84</name>
    <dbReference type="NCBI Taxonomy" id="1739610"/>
    <lineage>
        <taxon>Viruses</taxon>
        <taxon>Duplodnaviria</taxon>
        <taxon>Heunggongvirae</taxon>
        <taxon>Uroviricota</taxon>
        <taxon>Caudoviricetes</taxon>
        <taxon>Pleetrevirus</taxon>
        <taxon>Pleetrevirus iLp84</taxon>
    </lineage>
</organism>
<dbReference type="GeneID" id="26624668"/>
<dbReference type="KEGG" id="vg:26624668"/>
<dbReference type="SUPFAM" id="SSF48371">
    <property type="entry name" value="ARM repeat"/>
    <property type="match status" value="1"/>
</dbReference>
<dbReference type="InterPro" id="IPR010090">
    <property type="entry name" value="Phage_tape_meas"/>
</dbReference>
<evidence type="ECO:0000256" key="1">
    <source>
        <dbReference type="ARBA" id="ARBA00022465"/>
    </source>
</evidence>
<feature type="transmembrane region" description="Helical" evidence="3">
    <location>
        <begin position="838"/>
        <end position="861"/>
    </location>
</feature>
<dbReference type="NCBIfam" id="TIGR01760">
    <property type="entry name" value="tape_meas_TP901"/>
    <property type="match status" value="1"/>
</dbReference>
<feature type="transmembrane region" description="Helical" evidence="3">
    <location>
        <begin position="753"/>
        <end position="773"/>
    </location>
</feature>
<dbReference type="Pfam" id="PF10145">
    <property type="entry name" value="PhageMin_Tail"/>
    <property type="match status" value="1"/>
</dbReference>
<protein>
    <submittedName>
        <fullName evidence="5">Tape measure</fullName>
    </submittedName>
</protein>
<keyword evidence="3" id="KW-0472">Membrane</keyword>
<evidence type="ECO:0000256" key="2">
    <source>
        <dbReference type="ARBA" id="ARBA00022612"/>
    </source>
</evidence>
<evidence type="ECO:0000313" key="6">
    <source>
        <dbReference type="Proteomes" id="UP000202894"/>
    </source>
</evidence>
<dbReference type="PANTHER" id="PTHR37813:SF1">
    <property type="entry name" value="FELS-2 PROPHAGE PROTEIN"/>
    <property type="match status" value="1"/>
</dbReference>
<feature type="transmembrane region" description="Helical" evidence="3">
    <location>
        <begin position="728"/>
        <end position="747"/>
    </location>
</feature>
<dbReference type="InterPro" id="IPR016024">
    <property type="entry name" value="ARM-type_fold"/>
</dbReference>
<name>A0A0P0IQK3_9CAUD</name>
<dbReference type="Proteomes" id="UP000202894">
    <property type="component" value="Segment"/>
</dbReference>
<dbReference type="PANTHER" id="PTHR37813">
    <property type="entry name" value="FELS-2 PROPHAGE PROTEIN"/>
    <property type="match status" value="1"/>
</dbReference>
<evidence type="ECO:0000313" key="5">
    <source>
        <dbReference type="EMBL" id="ALJ97849.1"/>
    </source>
</evidence>
<evidence type="ECO:0000259" key="4">
    <source>
        <dbReference type="Pfam" id="PF10145"/>
    </source>
</evidence>
<dbReference type="GO" id="GO:0098003">
    <property type="term" value="P:viral tail assembly"/>
    <property type="evidence" value="ECO:0007669"/>
    <property type="project" value="UniProtKB-KW"/>
</dbReference>